<proteinExistence type="predicted"/>
<evidence type="ECO:0000313" key="2">
    <source>
        <dbReference type="EMBL" id="KAJ7650336.1"/>
    </source>
</evidence>
<gene>
    <name evidence="2" type="ORF">FB45DRAFT_15823</name>
</gene>
<keyword evidence="1" id="KW-0732">Signal</keyword>
<protein>
    <submittedName>
        <fullName evidence="2">Uncharacterized protein</fullName>
    </submittedName>
</protein>
<evidence type="ECO:0000313" key="3">
    <source>
        <dbReference type="Proteomes" id="UP001221142"/>
    </source>
</evidence>
<comment type="caution">
    <text evidence="2">The sequence shown here is derived from an EMBL/GenBank/DDBJ whole genome shotgun (WGS) entry which is preliminary data.</text>
</comment>
<sequence length="125" mass="13531">MLPPRPQSLVLNLLWWNLYPWLASTIYAPKFSFANTYSVQSSTGLIVVGEALPPPTYQGGPDSEMHSLRYLRASHSLLGGTWTGGKVATIDDTPPLRGSFGTPWSDSITGAWVLQAAGNQYYSGG</sequence>
<name>A0AAD7FYH2_9AGAR</name>
<feature type="chain" id="PRO_5042003229" evidence="1">
    <location>
        <begin position="24"/>
        <end position="125"/>
    </location>
</feature>
<organism evidence="2 3">
    <name type="scientific">Roridomyces roridus</name>
    <dbReference type="NCBI Taxonomy" id="1738132"/>
    <lineage>
        <taxon>Eukaryota</taxon>
        <taxon>Fungi</taxon>
        <taxon>Dikarya</taxon>
        <taxon>Basidiomycota</taxon>
        <taxon>Agaricomycotina</taxon>
        <taxon>Agaricomycetes</taxon>
        <taxon>Agaricomycetidae</taxon>
        <taxon>Agaricales</taxon>
        <taxon>Marasmiineae</taxon>
        <taxon>Mycenaceae</taxon>
        <taxon>Roridomyces</taxon>
    </lineage>
</organism>
<dbReference type="Proteomes" id="UP001221142">
    <property type="component" value="Unassembled WGS sequence"/>
</dbReference>
<keyword evidence="3" id="KW-1185">Reference proteome</keyword>
<dbReference type="EMBL" id="JARKIF010000001">
    <property type="protein sequence ID" value="KAJ7650336.1"/>
    <property type="molecule type" value="Genomic_DNA"/>
</dbReference>
<reference evidence="2" key="1">
    <citation type="submission" date="2023-03" db="EMBL/GenBank/DDBJ databases">
        <title>Massive genome expansion in bonnet fungi (Mycena s.s.) driven by repeated elements and novel gene families across ecological guilds.</title>
        <authorList>
            <consortium name="Lawrence Berkeley National Laboratory"/>
            <person name="Harder C.B."/>
            <person name="Miyauchi S."/>
            <person name="Viragh M."/>
            <person name="Kuo A."/>
            <person name="Thoen E."/>
            <person name="Andreopoulos B."/>
            <person name="Lu D."/>
            <person name="Skrede I."/>
            <person name="Drula E."/>
            <person name="Henrissat B."/>
            <person name="Morin E."/>
            <person name="Kohler A."/>
            <person name="Barry K."/>
            <person name="LaButti K."/>
            <person name="Morin E."/>
            <person name="Salamov A."/>
            <person name="Lipzen A."/>
            <person name="Mereny Z."/>
            <person name="Hegedus B."/>
            <person name="Baldrian P."/>
            <person name="Stursova M."/>
            <person name="Weitz H."/>
            <person name="Taylor A."/>
            <person name="Grigoriev I.V."/>
            <person name="Nagy L.G."/>
            <person name="Martin F."/>
            <person name="Kauserud H."/>
        </authorList>
    </citation>
    <scope>NUCLEOTIDE SEQUENCE</scope>
    <source>
        <strain evidence="2">9284</strain>
    </source>
</reference>
<evidence type="ECO:0000256" key="1">
    <source>
        <dbReference type="SAM" id="SignalP"/>
    </source>
</evidence>
<feature type="signal peptide" evidence="1">
    <location>
        <begin position="1"/>
        <end position="23"/>
    </location>
</feature>
<dbReference type="AlphaFoldDB" id="A0AAD7FYH2"/>
<accession>A0AAD7FYH2</accession>